<organism evidence="1">
    <name type="scientific">Streptomyces sp. R11</name>
    <dbReference type="NCBI Taxonomy" id="3238625"/>
    <lineage>
        <taxon>Bacteria</taxon>
        <taxon>Bacillati</taxon>
        <taxon>Actinomycetota</taxon>
        <taxon>Actinomycetes</taxon>
        <taxon>Kitasatosporales</taxon>
        <taxon>Streptomycetaceae</taxon>
        <taxon>Streptomyces</taxon>
    </lineage>
</organism>
<reference evidence="1" key="1">
    <citation type="submission" date="2024-07" db="EMBL/GenBank/DDBJ databases">
        <authorList>
            <person name="Yu S.T."/>
        </authorList>
    </citation>
    <scope>NUCLEOTIDE SEQUENCE</scope>
    <source>
        <strain evidence="1">R11</strain>
    </source>
</reference>
<dbReference type="AlphaFoldDB" id="A0AB39NCX5"/>
<evidence type="ECO:0000313" key="1">
    <source>
        <dbReference type="EMBL" id="XDQ16109.1"/>
    </source>
</evidence>
<gene>
    <name evidence="1" type="ORF">AB5J55_44410</name>
</gene>
<sequence length="74" mass="8452">MQGYGAQHSRLRWDFRSTKSHPLVGDHPLVVLVELDPDKEHHAEVLFSGELKHPILGRRRHQAQLPTVTIPLTT</sequence>
<accession>A0AB39NCX5</accession>
<name>A0AB39NCX5_9ACTN</name>
<protein>
    <submittedName>
        <fullName evidence="1">Uncharacterized protein</fullName>
    </submittedName>
</protein>
<dbReference type="EMBL" id="CP163432">
    <property type="protein sequence ID" value="XDQ16109.1"/>
    <property type="molecule type" value="Genomic_DNA"/>
</dbReference>
<proteinExistence type="predicted"/>
<dbReference type="RefSeq" id="WP_369276032.1">
    <property type="nucleotide sequence ID" value="NZ_CP163432.1"/>
</dbReference>